<dbReference type="Gene3D" id="3.20.20.80">
    <property type="entry name" value="Glycosidases"/>
    <property type="match status" value="1"/>
</dbReference>
<evidence type="ECO:0000313" key="2">
    <source>
        <dbReference type="EMBL" id="TGG95846.1"/>
    </source>
</evidence>
<sequence length="650" mass="75239">MTLPELQFPDRDVQRTLERLTPRLQARAKDAAEWSRFEPHLQEQFPRLFALLRELYGDQYDFFWHLEQVLQTVFSAWQSRTATLKRQDARRQKSPTWYQDQSMVGAAVYVDLFAGDLKQLQERIPYFQELGLTYLHLMPLFKAPEANSDGGYAVSDYRQVDPKLGTMQDLKNLAAALRKVGICMVLDFVFNHTSDEHDWARRAQQGDPDYMDYYFCFEHKSEADEYGHALREIFPEIRKGCFTWREDMQRWVWTTFNSFQWDLNYRNPAVFNAMLGELLYLANVGADILRFDALAFVWKEKGTSCENLPQAHLLIQAFNAATRMAAPGVLFKSEAIVHPDEVVRYIDRDECQLSYNPLLMAMLWNSLATRKVRLMTRSLQHRFRIPQDCAWVNYIRCHDDVGWTFDDEVAWELGINPHDHRDFLNQFYTGRFPGSFARGVAFQENQDTGDCRVAGQLASLTGLEKAIEEQDEQAIEAAIQRILMLHAIIFSIGGMPVLYIGDELALLNDYSYEQDVDKQDDSRWVNRVRIGAQELALRKQPETPHGRVYNGLQALLAKRRAFDLLGGEGETQIVETDNVHVFGFVRQSERERMLVLANFSEYPQAVSESFLTGVLSAETLTDRLTDQPAPVQDGRLELSPYQCLWLQPTL</sequence>
<comment type="caution">
    <text evidence="2">The sequence shown here is derived from an EMBL/GenBank/DDBJ whole genome shotgun (WGS) entry which is preliminary data.</text>
</comment>
<organism evidence="2 3">
    <name type="scientific">Natronospirillum operosum</name>
    <dbReference type="NCBI Taxonomy" id="2759953"/>
    <lineage>
        <taxon>Bacteria</taxon>
        <taxon>Pseudomonadati</taxon>
        <taxon>Pseudomonadota</taxon>
        <taxon>Gammaproteobacteria</taxon>
        <taxon>Oceanospirillales</taxon>
        <taxon>Natronospirillaceae</taxon>
        <taxon>Natronospirillum</taxon>
    </lineage>
</organism>
<reference evidence="2 3" key="1">
    <citation type="submission" date="2019-04" db="EMBL/GenBank/DDBJ databases">
        <title>Natronospirillum operosus gen. nov., sp. nov., a haloalkaliphilic satellite isolated from decaying biomass of laboratory culture of cyanobacterium Geitlerinema sp. and proposal of Natronospirillaceae fam. nov. and Saccharospirillaceae fam. nov.</title>
        <authorList>
            <person name="Kevbrin V."/>
            <person name="Boltyanskaya Y."/>
            <person name="Koziaeva V."/>
            <person name="Grouzdev D.S."/>
            <person name="Park M."/>
            <person name="Cho J."/>
        </authorList>
    </citation>
    <scope>NUCLEOTIDE SEQUENCE [LARGE SCALE GENOMIC DNA]</scope>
    <source>
        <strain evidence="2 3">G-116</strain>
    </source>
</reference>
<dbReference type="InterPro" id="IPR006047">
    <property type="entry name" value="GH13_cat_dom"/>
</dbReference>
<dbReference type="RefSeq" id="WP_135481838.1">
    <property type="nucleotide sequence ID" value="NZ_SRMF01000001.1"/>
</dbReference>
<dbReference type="SUPFAM" id="SSF51011">
    <property type="entry name" value="Glycosyl hydrolase domain"/>
    <property type="match status" value="1"/>
</dbReference>
<dbReference type="InterPro" id="IPR017853">
    <property type="entry name" value="GH"/>
</dbReference>
<dbReference type="Gene3D" id="1.10.1740.10">
    <property type="match status" value="1"/>
</dbReference>
<evidence type="ECO:0000313" key="3">
    <source>
        <dbReference type="Proteomes" id="UP000297475"/>
    </source>
</evidence>
<dbReference type="CDD" id="cd11324">
    <property type="entry name" value="AmyAc_Amylosucrase"/>
    <property type="match status" value="1"/>
</dbReference>
<dbReference type="PANTHER" id="PTHR10357">
    <property type="entry name" value="ALPHA-AMYLASE FAMILY MEMBER"/>
    <property type="match status" value="1"/>
</dbReference>
<name>A0A4Z0WJ07_9GAMM</name>
<dbReference type="Pfam" id="PF00128">
    <property type="entry name" value="Alpha-amylase"/>
    <property type="match status" value="1"/>
</dbReference>
<dbReference type="InterPro" id="IPR044077">
    <property type="entry name" value="Amylosucrase"/>
</dbReference>
<dbReference type="AlphaFoldDB" id="A0A4Z0WJ07"/>
<gene>
    <name evidence="2" type="ORF">E4656_05430</name>
</gene>
<dbReference type="Pfam" id="PF16657">
    <property type="entry name" value="Malt_amylase_C"/>
    <property type="match status" value="1"/>
</dbReference>
<feature type="domain" description="Glycosyl hydrolase family 13 catalytic" evidence="1">
    <location>
        <begin position="107"/>
        <end position="538"/>
    </location>
</feature>
<dbReference type="InterPro" id="IPR032091">
    <property type="entry name" value="Malt_amylase-like_C"/>
</dbReference>
<evidence type="ECO:0000259" key="1">
    <source>
        <dbReference type="SMART" id="SM00642"/>
    </source>
</evidence>
<dbReference type="SMR" id="A0A4Z0WJ07"/>
<dbReference type="Gene3D" id="2.60.40.1180">
    <property type="entry name" value="Golgi alpha-mannosidase II"/>
    <property type="match status" value="1"/>
</dbReference>
<dbReference type="InterPro" id="IPR045857">
    <property type="entry name" value="O16G_dom_2"/>
</dbReference>
<dbReference type="GO" id="GO:0005975">
    <property type="term" value="P:carbohydrate metabolic process"/>
    <property type="evidence" value="ECO:0007669"/>
    <property type="project" value="InterPro"/>
</dbReference>
<dbReference type="InterPro" id="IPR013780">
    <property type="entry name" value="Glyco_hydro_b"/>
</dbReference>
<dbReference type="Proteomes" id="UP000297475">
    <property type="component" value="Unassembled WGS sequence"/>
</dbReference>
<proteinExistence type="predicted"/>
<dbReference type="SMART" id="SM00642">
    <property type="entry name" value="Aamy"/>
    <property type="match status" value="1"/>
</dbReference>
<dbReference type="SUPFAM" id="SSF51445">
    <property type="entry name" value="(Trans)glycosidases"/>
    <property type="match status" value="1"/>
</dbReference>
<dbReference type="PANTHER" id="PTHR10357:SF213">
    <property type="entry name" value="ALPHA AMYLASE CATALYTIC REGION"/>
    <property type="match status" value="1"/>
</dbReference>
<dbReference type="GO" id="GO:0047669">
    <property type="term" value="F:amylosucrase activity"/>
    <property type="evidence" value="ECO:0007669"/>
    <property type="project" value="InterPro"/>
</dbReference>
<dbReference type="OrthoDB" id="9805159at2"/>
<dbReference type="Gene3D" id="3.90.400.10">
    <property type="entry name" value="Oligo-1,6-glucosidase, Domain 2"/>
    <property type="match status" value="1"/>
</dbReference>
<accession>A0A4Z0WJ07</accession>
<keyword evidence="3" id="KW-1185">Reference proteome</keyword>
<protein>
    <submittedName>
        <fullName evidence="2">Amylosucrase</fullName>
    </submittedName>
</protein>
<dbReference type="EMBL" id="SRMF01000001">
    <property type="protein sequence ID" value="TGG95846.1"/>
    <property type="molecule type" value="Genomic_DNA"/>
</dbReference>